<organism evidence="2 3">
    <name type="scientific">Aegilops tauschii subsp. strangulata</name>
    <name type="common">Goatgrass</name>
    <dbReference type="NCBI Taxonomy" id="200361"/>
    <lineage>
        <taxon>Eukaryota</taxon>
        <taxon>Viridiplantae</taxon>
        <taxon>Streptophyta</taxon>
        <taxon>Embryophyta</taxon>
        <taxon>Tracheophyta</taxon>
        <taxon>Spermatophyta</taxon>
        <taxon>Magnoliopsida</taxon>
        <taxon>Liliopsida</taxon>
        <taxon>Poales</taxon>
        <taxon>Poaceae</taxon>
        <taxon>BOP clade</taxon>
        <taxon>Pooideae</taxon>
        <taxon>Triticodae</taxon>
        <taxon>Triticeae</taxon>
        <taxon>Triticinae</taxon>
        <taxon>Aegilops</taxon>
    </lineage>
</organism>
<dbReference type="AlphaFoldDB" id="A0A453MGH7"/>
<accession>A0A453MGH7</accession>
<dbReference type="GO" id="GO:0030139">
    <property type="term" value="C:endocytic vesicle"/>
    <property type="evidence" value="ECO:0007669"/>
    <property type="project" value="TreeGrafter"/>
</dbReference>
<dbReference type="GO" id="GO:0016192">
    <property type="term" value="P:vesicle-mediated transport"/>
    <property type="evidence" value="ECO:0007669"/>
    <property type="project" value="InterPro"/>
</dbReference>
<reference evidence="2" key="5">
    <citation type="journal article" date="2021" name="G3 (Bethesda)">
        <title>Aegilops tauschii genome assembly Aet v5.0 features greater sequence contiguity and improved annotation.</title>
        <authorList>
            <person name="Wang L."/>
            <person name="Zhu T."/>
            <person name="Rodriguez J.C."/>
            <person name="Deal K.R."/>
            <person name="Dubcovsky J."/>
            <person name="McGuire P.E."/>
            <person name="Lux T."/>
            <person name="Spannagl M."/>
            <person name="Mayer K.F.X."/>
            <person name="Baldrich P."/>
            <person name="Meyers B.C."/>
            <person name="Huo N."/>
            <person name="Gu Y.Q."/>
            <person name="Zhou H."/>
            <person name="Devos K.M."/>
            <person name="Bennetzen J.L."/>
            <person name="Unver T."/>
            <person name="Budak H."/>
            <person name="Gulick P.J."/>
            <person name="Galiba G."/>
            <person name="Kalapos B."/>
            <person name="Nelson D.R."/>
            <person name="Li P."/>
            <person name="You F.M."/>
            <person name="Luo M.C."/>
            <person name="Dvorak J."/>
        </authorList>
    </citation>
    <scope>NUCLEOTIDE SEQUENCE [LARGE SCALE GENOMIC DNA]</scope>
    <source>
        <strain evidence="2">cv. AL8/78</strain>
    </source>
</reference>
<keyword evidence="3" id="KW-1185">Reference proteome</keyword>
<dbReference type="GO" id="GO:0005829">
    <property type="term" value="C:cytosol"/>
    <property type="evidence" value="ECO:0007669"/>
    <property type="project" value="TreeGrafter"/>
</dbReference>
<protein>
    <recommendedName>
        <fullName evidence="1">VPS9 domain-containing protein</fullName>
    </recommendedName>
</protein>
<dbReference type="Proteomes" id="UP000015105">
    <property type="component" value="Chromosome 5D"/>
</dbReference>
<dbReference type="GO" id="GO:0005085">
    <property type="term" value="F:guanyl-nucleotide exchange factor activity"/>
    <property type="evidence" value="ECO:0007669"/>
    <property type="project" value="InterPro"/>
</dbReference>
<reference evidence="2" key="4">
    <citation type="submission" date="2019-03" db="UniProtKB">
        <authorList>
            <consortium name="EnsemblPlants"/>
        </authorList>
    </citation>
    <scope>IDENTIFICATION</scope>
</reference>
<dbReference type="SUPFAM" id="SSF109993">
    <property type="entry name" value="VPS9 domain"/>
    <property type="match status" value="1"/>
</dbReference>
<reference evidence="3" key="2">
    <citation type="journal article" date="2017" name="Nat. Plants">
        <title>The Aegilops tauschii genome reveals multiple impacts of transposons.</title>
        <authorList>
            <person name="Zhao G."/>
            <person name="Zou C."/>
            <person name="Li K."/>
            <person name="Wang K."/>
            <person name="Li T."/>
            <person name="Gao L."/>
            <person name="Zhang X."/>
            <person name="Wang H."/>
            <person name="Yang Z."/>
            <person name="Liu X."/>
            <person name="Jiang W."/>
            <person name="Mao L."/>
            <person name="Kong X."/>
            <person name="Jiao Y."/>
            <person name="Jia J."/>
        </authorList>
    </citation>
    <scope>NUCLEOTIDE SEQUENCE [LARGE SCALE GENOMIC DNA]</scope>
    <source>
        <strain evidence="3">cv. AL8/78</strain>
    </source>
</reference>
<dbReference type="Pfam" id="PF02204">
    <property type="entry name" value="VPS9"/>
    <property type="match status" value="1"/>
</dbReference>
<evidence type="ECO:0000313" key="3">
    <source>
        <dbReference type="Proteomes" id="UP000015105"/>
    </source>
</evidence>
<evidence type="ECO:0000259" key="1">
    <source>
        <dbReference type="PROSITE" id="PS51205"/>
    </source>
</evidence>
<reference evidence="3" key="1">
    <citation type="journal article" date="2014" name="Science">
        <title>Ancient hybridizations among the ancestral genomes of bread wheat.</title>
        <authorList>
            <consortium name="International Wheat Genome Sequencing Consortium,"/>
            <person name="Marcussen T."/>
            <person name="Sandve S.R."/>
            <person name="Heier L."/>
            <person name="Spannagl M."/>
            <person name="Pfeifer M."/>
            <person name="Jakobsen K.S."/>
            <person name="Wulff B.B."/>
            <person name="Steuernagel B."/>
            <person name="Mayer K.F."/>
            <person name="Olsen O.A."/>
        </authorList>
    </citation>
    <scope>NUCLEOTIDE SEQUENCE [LARGE SCALE GENOMIC DNA]</scope>
    <source>
        <strain evidence="3">cv. AL8/78</strain>
    </source>
</reference>
<dbReference type="InterPro" id="IPR037191">
    <property type="entry name" value="VPS9_dom_sf"/>
</dbReference>
<proteinExistence type="predicted"/>
<dbReference type="GO" id="GO:0031267">
    <property type="term" value="F:small GTPase binding"/>
    <property type="evidence" value="ECO:0007669"/>
    <property type="project" value="TreeGrafter"/>
</dbReference>
<dbReference type="PROSITE" id="PS51205">
    <property type="entry name" value="VPS9"/>
    <property type="match status" value="1"/>
</dbReference>
<dbReference type="Gene3D" id="1.20.1050.80">
    <property type="entry name" value="VPS9 domain"/>
    <property type="match status" value="1"/>
</dbReference>
<reference evidence="2" key="3">
    <citation type="journal article" date="2017" name="Nature">
        <title>Genome sequence of the progenitor of the wheat D genome Aegilops tauschii.</title>
        <authorList>
            <person name="Luo M.C."/>
            <person name="Gu Y.Q."/>
            <person name="Puiu D."/>
            <person name="Wang H."/>
            <person name="Twardziok S.O."/>
            <person name="Deal K.R."/>
            <person name="Huo N."/>
            <person name="Zhu T."/>
            <person name="Wang L."/>
            <person name="Wang Y."/>
            <person name="McGuire P.E."/>
            <person name="Liu S."/>
            <person name="Long H."/>
            <person name="Ramasamy R.K."/>
            <person name="Rodriguez J.C."/>
            <person name="Van S.L."/>
            <person name="Yuan L."/>
            <person name="Wang Z."/>
            <person name="Xia Z."/>
            <person name="Xiao L."/>
            <person name="Anderson O.D."/>
            <person name="Ouyang S."/>
            <person name="Liang Y."/>
            <person name="Zimin A.V."/>
            <person name="Pertea G."/>
            <person name="Qi P."/>
            <person name="Bennetzen J.L."/>
            <person name="Dai X."/>
            <person name="Dawson M.W."/>
            <person name="Muller H.G."/>
            <person name="Kugler K."/>
            <person name="Rivarola-Duarte L."/>
            <person name="Spannagl M."/>
            <person name="Mayer K.F.X."/>
            <person name="Lu F.H."/>
            <person name="Bevan M.W."/>
            <person name="Leroy P."/>
            <person name="Li P."/>
            <person name="You F.M."/>
            <person name="Sun Q."/>
            <person name="Liu Z."/>
            <person name="Lyons E."/>
            <person name="Wicker T."/>
            <person name="Salzberg S.L."/>
            <person name="Devos K.M."/>
            <person name="Dvorak J."/>
        </authorList>
    </citation>
    <scope>NUCLEOTIDE SEQUENCE [LARGE SCALE GENOMIC DNA]</scope>
    <source>
        <strain evidence="2">cv. AL8/78</strain>
    </source>
</reference>
<dbReference type="PANTHER" id="PTHR23101:SF63">
    <property type="entry name" value="VACUOLAR PROTEIN SORTING-ASSOCIATED PROTEIN 9A-LIKE ISOFORM X1"/>
    <property type="match status" value="1"/>
</dbReference>
<dbReference type="Gramene" id="AET5Gv21174700.9">
    <property type="protein sequence ID" value="AET5Gv21174700.9"/>
    <property type="gene ID" value="AET5Gv21174700"/>
</dbReference>
<dbReference type="PANTHER" id="PTHR23101">
    <property type="entry name" value="RAB GDP/GTP EXCHANGE FACTOR"/>
    <property type="match status" value="1"/>
</dbReference>
<dbReference type="InterPro" id="IPR045046">
    <property type="entry name" value="Vps9-like"/>
</dbReference>
<dbReference type="EnsemblPlants" id="AET5Gv21174700.9">
    <property type="protein sequence ID" value="AET5Gv21174700.9"/>
    <property type="gene ID" value="AET5Gv21174700"/>
</dbReference>
<name>A0A453MGH7_AEGTS</name>
<feature type="domain" description="VPS9" evidence="1">
    <location>
        <begin position="1"/>
        <end position="106"/>
    </location>
</feature>
<sequence length="118" mass="13432">SPWEKLLCMMSCCQVINNLLLNVSMTNDRTPSGADEFLPILIYITIKVVWHCLSRLVIRWRPLCPSEDLSSLDCSLADRAGEESKGIPNTKPVKMTRTSTEWPRTSIAMARLLRKLVR</sequence>
<dbReference type="InterPro" id="IPR003123">
    <property type="entry name" value="VPS9"/>
</dbReference>
<evidence type="ECO:0000313" key="2">
    <source>
        <dbReference type="EnsemblPlants" id="AET5Gv21174700.9"/>
    </source>
</evidence>